<accession>A0A292PS10</accession>
<feature type="transmembrane region" description="Helical" evidence="1">
    <location>
        <begin position="7"/>
        <end position="28"/>
    </location>
</feature>
<keyword evidence="1" id="KW-0472">Membrane</keyword>
<dbReference type="AlphaFoldDB" id="A0A292PS10"/>
<name>A0A292PS10_9PEZI</name>
<dbReference type="Gene3D" id="3.90.550.10">
    <property type="entry name" value="Spore Coat Polysaccharide Biosynthesis Protein SpsA, Chain A"/>
    <property type="match status" value="1"/>
</dbReference>
<keyword evidence="3" id="KW-1185">Reference proteome</keyword>
<keyword evidence="1" id="KW-1133">Transmembrane helix</keyword>
<keyword evidence="1" id="KW-0812">Transmembrane</keyword>
<protein>
    <recommendedName>
        <fullName evidence="4">Glycosyltransferase family 8 protein</fullName>
    </recommendedName>
</protein>
<dbReference type="Proteomes" id="UP001412239">
    <property type="component" value="Unassembled WGS sequence"/>
</dbReference>
<organism evidence="2 3">
    <name type="scientific">Tuber aestivum</name>
    <name type="common">summer truffle</name>
    <dbReference type="NCBI Taxonomy" id="59557"/>
    <lineage>
        <taxon>Eukaryota</taxon>
        <taxon>Fungi</taxon>
        <taxon>Dikarya</taxon>
        <taxon>Ascomycota</taxon>
        <taxon>Pezizomycotina</taxon>
        <taxon>Pezizomycetes</taxon>
        <taxon>Pezizales</taxon>
        <taxon>Tuberaceae</taxon>
        <taxon>Tuber</taxon>
    </lineage>
</organism>
<dbReference type="EMBL" id="LN891083">
    <property type="protein sequence ID" value="CUS09418.1"/>
    <property type="molecule type" value="Genomic_DNA"/>
</dbReference>
<evidence type="ECO:0000313" key="3">
    <source>
        <dbReference type="Proteomes" id="UP001412239"/>
    </source>
</evidence>
<evidence type="ECO:0000313" key="2">
    <source>
        <dbReference type="EMBL" id="CUS09418.1"/>
    </source>
</evidence>
<sequence>MVGRLPLRLGVAIIFFFSFLLFISGWILQQRSLGALQAAMSQPVPTPYVVASSKHRPKPPFQLIDQTNNIPVLRSKKNLKAAHFQFVQKKEDVCHSLMVLAELARLGTEADRILLYPESWIGSEEGTWSRLLKAAEKRFEVRVRAVGGLGGEAPGGGGPSLLHAFAETKYDRILYLEPLGLPLRNLDHLLYGTLTAPIIGTRSYWLPQAVKKLGPLSGQVLLLTPSTRLFNQVKKVQLENPEDDPVSVINDLFSSRSLILPQHPYATNVFEFRAVDHSKYTLNDWDPVKVSEESYYVSFMDESAPMPWFTWPQAVTDKVRPKVPDNAMVWKALYDRWARVRMNVCGLDLEYLRQN</sequence>
<gene>
    <name evidence="2" type="ORF">GSTUAT00006540001</name>
</gene>
<dbReference type="InterPro" id="IPR029044">
    <property type="entry name" value="Nucleotide-diphossugar_trans"/>
</dbReference>
<proteinExistence type="predicted"/>
<reference evidence="2" key="1">
    <citation type="submission" date="2015-10" db="EMBL/GenBank/DDBJ databases">
        <authorList>
            <person name="Regsiter A."/>
            <person name="william w."/>
        </authorList>
    </citation>
    <scope>NUCLEOTIDE SEQUENCE</scope>
    <source>
        <strain evidence="2">Montdore</strain>
    </source>
</reference>
<evidence type="ECO:0008006" key="4">
    <source>
        <dbReference type="Google" id="ProtNLM"/>
    </source>
</evidence>
<evidence type="ECO:0000256" key="1">
    <source>
        <dbReference type="SAM" id="Phobius"/>
    </source>
</evidence>